<dbReference type="PANTHER" id="PTHR32305:SF17">
    <property type="entry name" value="TRNA NUCLEASE WAPA"/>
    <property type="match status" value="1"/>
</dbReference>
<dbReference type="Proteomes" id="UP001596113">
    <property type="component" value="Unassembled WGS sequence"/>
</dbReference>
<feature type="region of interest" description="Disordered" evidence="2">
    <location>
        <begin position="66"/>
        <end position="94"/>
    </location>
</feature>
<evidence type="ECO:0000313" key="4">
    <source>
        <dbReference type="EMBL" id="MFC5401677.1"/>
    </source>
</evidence>
<dbReference type="Gene3D" id="2.180.10.10">
    <property type="entry name" value="RHS repeat-associated core"/>
    <property type="match status" value="2"/>
</dbReference>
<dbReference type="InterPro" id="IPR050708">
    <property type="entry name" value="T6SS_VgrG/RHS"/>
</dbReference>
<feature type="coiled-coil region" evidence="1">
    <location>
        <begin position="201"/>
        <end position="230"/>
    </location>
</feature>
<feature type="chain" id="PRO_5045613987" evidence="3">
    <location>
        <begin position="28"/>
        <end position="1918"/>
    </location>
</feature>
<dbReference type="RefSeq" id="WP_378129463.1">
    <property type="nucleotide sequence ID" value="NZ_JBHSMI010000005.1"/>
</dbReference>
<comment type="caution">
    <text evidence="4">The sequence shown here is derived from an EMBL/GenBank/DDBJ whole genome shotgun (WGS) entry which is preliminary data.</text>
</comment>
<protein>
    <submittedName>
        <fullName evidence="4">RHS repeat domain-containing protein</fullName>
    </submittedName>
</protein>
<feature type="region of interest" description="Disordered" evidence="2">
    <location>
        <begin position="1819"/>
        <end position="1918"/>
    </location>
</feature>
<organism evidence="4 5">
    <name type="scientific">Cohnella soli</name>
    <dbReference type="NCBI Taxonomy" id="425005"/>
    <lineage>
        <taxon>Bacteria</taxon>
        <taxon>Bacillati</taxon>
        <taxon>Bacillota</taxon>
        <taxon>Bacilli</taxon>
        <taxon>Bacillales</taxon>
        <taxon>Paenibacillaceae</taxon>
        <taxon>Cohnella</taxon>
    </lineage>
</organism>
<dbReference type="InterPro" id="IPR022385">
    <property type="entry name" value="Rhs_assc_core"/>
</dbReference>
<evidence type="ECO:0000313" key="5">
    <source>
        <dbReference type="Proteomes" id="UP001596113"/>
    </source>
</evidence>
<keyword evidence="1" id="KW-0175">Coiled coil</keyword>
<feature type="compositionally biased region" description="Low complexity" evidence="2">
    <location>
        <begin position="79"/>
        <end position="90"/>
    </location>
</feature>
<feature type="compositionally biased region" description="Polar residues" evidence="2">
    <location>
        <begin position="1819"/>
        <end position="1842"/>
    </location>
</feature>
<reference evidence="5" key="1">
    <citation type="journal article" date="2019" name="Int. J. Syst. Evol. Microbiol.">
        <title>The Global Catalogue of Microorganisms (GCM) 10K type strain sequencing project: providing services to taxonomists for standard genome sequencing and annotation.</title>
        <authorList>
            <consortium name="The Broad Institute Genomics Platform"/>
            <consortium name="The Broad Institute Genome Sequencing Center for Infectious Disease"/>
            <person name="Wu L."/>
            <person name="Ma J."/>
        </authorList>
    </citation>
    <scope>NUCLEOTIDE SEQUENCE [LARGE SCALE GENOMIC DNA]</scope>
    <source>
        <strain evidence="5">CGMCC 1.18575</strain>
    </source>
</reference>
<keyword evidence="5" id="KW-1185">Reference proteome</keyword>
<feature type="compositionally biased region" description="Polar residues" evidence="2">
    <location>
        <begin position="1852"/>
        <end position="1868"/>
    </location>
</feature>
<feature type="signal peptide" evidence="3">
    <location>
        <begin position="1"/>
        <end position="27"/>
    </location>
</feature>
<sequence>MMRRKLSILFFTLILLFSSTVPNFASAEAPNVVPITEEDFIPYDGLPVPNVPVDLPASRPSFNDIAGQKQTIDPYGNTPLQDADPAQPADLAKDPSKVQKVKDLLKSKLKTPKLRAKKAKDEFSSAMKQLSSYYNPNYFALLSDIEQKELLKWESSKVAQELSKLTAKQLDDLDSVAPAAVDNFDYLTNKKKYMDKHPILYDKSEEEKDKEEARADREKYKKAKDREEGLVASKSEVKALATSSYKVTEFKNKYNYKTNTDDLVDATYRTANHGVTDLSLPGKSGLDIVLSRNYSSLSSKILNPEYTTLLDAATNTYAQDQGNLGRAPTLTDMRGFIATGWTLSLPAMEKADIQAEVQNYRYSQSCSGGYNNTNVCYKDGYALTPLSTAYEKVSFTLDTGDSFEFRNGQVFDYPYQNVSYNKTLNTTTNKNEYSITVNGRITYKFDDQGNIMSKTNEFGDQVTYAYAPGAITITDSYGRIITISRDSTTQRITGIKAMDGTSTIREVQYNASQATSAVTYRKWTVSGYQNVTENLSYWQLNNVTDIQANKTLESYTYYTVDSTKLADFNFKPDGYSYWSTPNGEPSRANYTSSIDTWSDGQFIELSDIRLNNTSTYGEIPYLLLKNINYFDGLAVQFNYQNYSPSWYTQTTWQAQEDARGTTRTYQDDFALQYVSYHAVERVDYSYTQDGITKSMSDYYYNLHMDHGFNWKEYWKTDKNGNPRLRLSSRFGDKQTVKKGEKNADDSFWNFTYSQYANNGKNFVKTFDWTEVTGLNPWTYTYQNVQYNQKSHEVTAYEYEPGQKLPRATHTFVGTITDLQNPSIPNVANRITKQTTTNTFDSWGEVASETDAQGNVTAFEYNGPFHQLSKKTYTAQDGTLTSVDTNTYYAANDSDTNKRNLLWKQVSSTQYKDAAAVGGTKTDSLTTEYLEYNGLHLPKKTIESASGDQYGQDTTTTTRSYTYTTRGQVDIETTLASLGTGQVQTALTVDYDYDLRGNVLKTTYPDFSYEDWTYDDKDRVLTEKFTPAPTPSAAARLTSIEYDDSLRKVKVTTPDGEIQETFYTPFGLDVKSQRTVNGTTRVTQVNETKDGINVLKSLPYNQTSLATQYAYDSKSRVKATTNPLGQTTAYYTNQALLNQPGGYDSWTETSSTIAPDGRQTIDIQDAYGRTIRSIEQTPNQAKVKTTAFTYNASGQMLEKKESTSSGIQVTTYGYDGSGKLIYLKDHIGQVYRFTYNRLGQMLAFTINGKVQKSKAYNELGWLLKSVNAEGKEEKTYYTNNGSIDHVTDKMGQNRYYTYTPYNEVDRMSVKNAANQEIYWQQNSYYPTTRLLQSVTTSGNETQSYHYDQWKRKDQETVAGRTYGFGYDAYDRNTTLTYPDNKQVVNTFDGMNRLTTVTYPDFGATPVNYTYTVSSNNNATTVQFPNNVKQETKRDALLELQTHTISAGTVTNWAETYGYDGFGNINTLDRVRSGVSDHAEYKYDGVNRIRQEDKGTEQKKYTYNDRGDRLTMESSEAPIATSGSERYTYDALNQLKTYTDSKGTTASYTYYGDGKRATKTVNGVTTRYIYVGGKLLEELDGQGNLKARNVWGNDLLYRQDVSANKAGYYQYNGHGDVVQITNASGTVLNSYDYDIWGNLAAKSETMSNPFKYTGEVYDDESGLYYLSARYYNPKLGRFINEDTFEGQIDNPLTLNLYIYVGNNPLIMTDPTGHSWFSRLADAAKAVGNAAKGITIGVVESLGGKTGYSNDSIYYKLGKMAGDVAVMYAGAALVVGSGAATVLSGGTLTAAAAVTASLGVAMAAKAGGNLAKDTYSFASGISSGSPNTGKGKNNLKSDPNATGDHTTFKRDPKTNEITNYETYKSNPQNPNGFDKVQRYDGVGASHYNKVSKQNVPTPHVNSKSVPGGVRPATKNEMPKKR</sequence>
<gene>
    <name evidence="4" type="ORF">ACFPOF_02940</name>
</gene>
<keyword evidence="3" id="KW-0732">Signal</keyword>
<evidence type="ECO:0000256" key="3">
    <source>
        <dbReference type="SAM" id="SignalP"/>
    </source>
</evidence>
<feature type="compositionally biased region" description="Polar residues" evidence="2">
    <location>
        <begin position="1885"/>
        <end position="1901"/>
    </location>
</feature>
<evidence type="ECO:0000256" key="2">
    <source>
        <dbReference type="SAM" id="MobiDB-lite"/>
    </source>
</evidence>
<proteinExistence type="predicted"/>
<dbReference type="PANTHER" id="PTHR32305">
    <property type="match status" value="1"/>
</dbReference>
<dbReference type="NCBIfam" id="TIGR03696">
    <property type="entry name" value="Rhs_assc_core"/>
    <property type="match status" value="1"/>
</dbReference>
<accession>A0ABW0HRM7</accession>
<evidence type="ECO:0000256" key="1">
    <source>
        <dbReference type="SAM" id="Coils"/>
    </source>
</evidence>
<dbReference type="EMBL" id="JBHSMI010000005">
    <property type="protein sequence ID" value="MFC5401677.1"/>
    <property type="molecule type" value="Genomic_DNA"/>
</dbReference>
<name>A0ABW0HRM7_9BACL</name>